<feature type="coiled-coil region" evidence="1">
    <location>
        <begin position="319"/>
        <end position="346"/>
    </location>
</feature>
<dbReference type="AlphaFoldDB" id="A0A478FQK9"/>
<comment type="caution">
    <text evidence="2">The sequence shown here is derived from an EMBL/GenBank/DDBJ whole genome shotgun (WGS) entry which is preliminary data.</text>
</comment>
<gene>
    <name evidence="2" type="ORF">MHSWG343_06290</name>
</gene>
<name>A0A478FQK9_9MOLU</name>
<keyword evidence="1" id="KW-0175">Coiled coil</keyword>
<dbReference type="EMBL" id="BIMN01000003">
    <property type="protein sequence ID" value="GCE63632.1"/>
    <property type="molecule type" value="Genomic_DNA"/>
</dbReference>
<dbReference type="Proteomes" id="UP000324831">
    <property type="component" value="Unassembled WGS sequence"/>
</dbReference>
<evidence type="ECO:0000256" key="1">
    <source>
        <dbReference type="SAM" id="Coils"/>
    </source>
</evidence>
<sequence length="518" mass="59335">MSQTDFSKDLFLELDDSEIITLKDKIKERYLEIVNGNLRFPLNKESTRRFIVGWQKLSTVNKIKIVSATFIGFSVAISTGTIYGIDAYNRVWTSNLLINEIVPNYEELDKFIDRDALYKAWNAGQTEFQKYLSDSSSKYLNSLQEKVDNTIISEETRISKLVQDVVYKYNQLQVDIQKAVPNFPQKPIGNTNVSITKVLESAENYLKKGFDEASKKIATNLGNQKSDAFSKTLLQGKQVKTEITNSFANLFQNQNYKINNGVFESNKYVPKMDKKINEIKTAIESDVSEIEKIFKELNGKVDIKNATLNDLSSKATFISVNSQQLKKQIEEKLKKLNEKIEGIPKALFGTLLGNNSHKIKQEIEKIPEAAKVIKTILKNLIDSKTINRDDFEKLKKDNLGVYYYVETFKQHDKLESICDNIFKSIFIRLGTFGMGCQITRNLGKVQDYDTQLIWSIIGLLCMFETTKSNNSNDLTLYSAEHHRAFMNYVPGQMTNWFSENEIEKIISESRALVKNLLS</sequence>
<protein>
    <submittedName>
        <fullName evidence="2">Uncharacterized protein</fullName>
    </submittedName>
</protein>
<reference evidence="2 3" key="1">
    <citation type="submission" date="2019-01" db="EMBL/GenBank/DDBJ databases">
        <title>Draft genome sequences of Candidatus Mycoplasma haemohominis SWG34-3 identified from a patient with pyrexia, anemia and liver dysfunction.</title>
        <authorList>
            <person name="Sekizuka T."/>
            <person name="Hattori N."/>
            <person name="Katano H."/>
            <person name="Takuma T."/>
            <person name="Ito T."/>
            <person name="Arai N."/>
            <person name="Yanai R."/>
            <person name="Ishii S."/>
            <person name="Miura Y."/>
            <person name="Tokunaga T."/>
            <person name="Watanabe H."/>
            <person name="Nomura N."/>
            <person name="Eguchi J."/>
            <person name="Arai T."/>
            <person name="Hasegawa H."/>
            <person name="Nakamaki T."/>
            <person name="Wakita T."/>
            <person name="Niki Y."/>
            <person name="Kuroda M."/>
        </authorList>
    </citation>
    <scope>NUCLEOTIDE SEQUENCE [LARGE SCALE GENOMIC DNA]</scope>
    <source>
        <strain evidence="2">SWG34-3</strain>
    </source>
</reference>
<organism evidence="2 3">
    <name type="scientific">Candidatus Mycoplasma haematohominis</name>
    <dbReference type="NCBI Taxonomy" id="1494318"/>
    <lineage>
        <taxon>Bacteria</taxon>
        <taxon>Bacillati</taxon>
        <taxon>Mycoplasmatota</taxon>
        <taxon>Mollicutes</taxon>
        <taxon>Mycoplasmataceae</taxon>
        <taxon>Mycoplasma</taxon>
    </lineage>
</organism>
<evidence type="ECO:0000313" key="2">
    <source>
        <dbReference type="EMBL" id="GCE63632.1"/>
    </source>
</evidence>
<evidence type="ECO:0000313" key="3">
    <source>
        <dbReference type="Proteomes" id="UP000324831"/>
    </source>
</evidence>
<proteinExistence type="predicted"/>
<accession>A0A478FQK9</accession>